<keyword evidence="6 10" id="KW-1133">Transmembrane helix</keyword>
<evidence type="ECO:0000256" key="9">
    <source>
        <dbReference type="SAM" id="MobiDB-lite"/>
    </source>
</evidence>
<dbReference type="InterPro" id="IPR014756">
    <property type="entry name" value="Ig_E-set"/>
</dbReference>
<dbReference type="Gene3D" id="1.10.3380.10">
    <property type="entry name" value="Sec63 N-terminal domain-like domain"/>
    <property type="match status" value="1"/>
</dbReference>
<dbReference type="GO" id="GO:0008320">
    <property type="term" value="F:protein transmembrane transporter activity"/>
    <property type="evidence" value="ECO:0007669"/>
    <property type="project" value="TreeGrafter"/>
</dbReference>
<dbReference type="Gene3D" id="1.10.287.110">
    <property type="entry name" value="DnaJ domain"/>
    <property type="match status" value="1"/>
</dbReference>
<feature type="compositionally biased region" description="Basic and acidic residues" evidence="9">
    <location>
        <begin position="638"/>
        <end position="655"/>
    </location>
</feature>
<gene>
    <name evidence="12" type="primary">SEC63</name>
    <name evidence="12" type="ORF">HK099_006760</name>
</gene>
<dbReference type="PANTHER" id="PTHR24075:SF0">
    <property type="entry name" value="TRANSLOCATION PROTEIN SEC63 HOMOLOG"/>
    <property type="match status" value="1"/>
</dbReference>
<evidence type="ECO:0000256" key="4">
    <source>
        <dbReference type="ARBA" id="ARBA00022824"/>
    </source>
</evidence>
<reference evidence="12" key="1">
    <citation type="submission" date="2020-05" db="EMBL/GenBank/DDBJ databases">
        <title>Phylogenomic resolution of chytrid fungi.</title>
        <authorList>
            <person name="Stajich J.E."/>
            <person name="Amses K."/>
            <person name="Simmons R."/>
            <person name="Seto K."/>
            <person name="Myers J."/>
            <person name="Bonds A."/>
            <person name="Quandt C.A."/>
            <person name="Barry K."/>
            <person name="Liu P."/>
            <person name="Grigoriev I."/>
            <person name="Longcore J.E."/>
            <person name="James T.Y."/>
        </authorList>
    </citation>
    <scope>NUCLEOTIDE SEQUENCE</scope>
    <source>
        <strain evidence="12">JEL0476</strain>
    </source>
</reference>
<evidence type="ECO:0000256" key="2">
    <source>
        <dbReference type="ARBA" id="ARBA00022448"/>
    </source>
</evidence>
<dbReference type="GO" id="GO:0006620">
    <property type="term" value="P:post-translational protein targeting to endoplasmic reticulum membrane"/>
    <property type="evidence" value="ECO:0007669"/>
    <property type="project" value="TreeGrafter"/>
</dbReference>
<dbReference type="Gene3D" id="2.60.40.150">
    <property type="entry name" value="C2 domain"/>
    <property type="match status" value="1"/>
</dbReference>
<dbReference type="AlphaFoldDB" id="A0AAD5TZW9"/>
<keyword evidence="8" id="KW-0143">Chaperone</keyword>
<dbReference type="PROSITE" id="PS50076">
    <property type="entry name" value="DNAJ_2"/>
    <property type="match status" value="1"/>
</dbReference>
<dbReference type="SMART" id="SM00271">
    <property type="entry name" value="DnaJ"/>
    <property type="match status" value="1"/>
</dbReference>
<dbReference type="GO" id="GO:0031207">
    <property type="term" value="C:Sec62/Sec63 complex"/>
    <property type="evidence" value="ECO:0007669"/>
    <property type="project" value="TreeGrafter"/>
</dbReference>
<dbReference type="GO" id="GO:0006614">
    <property type="term" value="P:SRP-dependent cotranslational protein targeting to membrane"/>
    <property type="evidence" value="ECO:0007669"/>
    <property type="project" value="TreeGrafter"/>
</dbReference>
<feature type="transmembrane region" description="Helical" evidence="10">
    <location>
        <begin position="192"/>
        <end position="214"/>
    </location>
</feature>
<dbReference type="EMBL" id="JADGJW010000600">
    <property type="protein sequence ID" value="KAJ3214679.1"/>
    <property type="molecule type" value="Genomic_DNA"/>
</dbReference>
<feature type="compositionally biased region" description="Basic and acidic residues" evidence="9">
    <location>
        <begin position="618"/>
        <end position="627"/>
    </location>
</feature>
<accession>A0AAD5TZW9</accession>
<evidence type="ECO:0000256" key="10">
    <source>
        <dbReference type="SAM" id="Phobius"/>
    </source>
</evidence>
<evidence type="ECO:0000313" key="13">
    <source>
        <dbReference type="Proteomes" id="UP001211065"/>
    </source>
</evidence>
<dbReference type="InterPro" id="IPR035892">
    <property type="entry name" value="C2_domain_sf"/>
</dbReference>
<dbReference type="PANTHER" id="PTHR24075">
    <property type="entry name" value="SEC63 DOMAIN-CONTAINING"/>
    <property type="match status" value="1"/>
</dbReference>
<evidence type="ECO:0000256" key="6">
    <source>
        <dbReference type="ARBA" id="ARBA00022989"/>
    </source>
</evidence>
<evidence type="ECO:0000256" key="7">
    <source>
        <dbReference type="ARBA" id="ARBA00023136"/>
    </source>
</evidence>
<dbReference type="Proteomes" id="UP001211065">
    <property type="component" value="Unassembled WGS sequence"/>
</dbReference>
<comment type="caution">
    <text evidence="12">The sequence shown here is derived from an EMBL/GenBank/DDBJ whole genome shotgun (WGS) entry which is preliminary data.</text>
</comment>
<dbReference type="PRINTS" id="PR00625">
    <property type="entry name" value="JDOMAIN"/>
</dbReference>
<dbReference type="InterPro" id="IPR001623">
    <property type="entry name" value="DnaJ_domain"/>
</dbReference>
<keyword evidence="3 10" id="KW-0812">Transmembrane</keyword>
<sequence>MKYSYDEDGLIFNYFLIAILMLFLVPYTLSKSLALTSSKKPVNNCRCEPCQTKRKTLAKLKPKSSNGLSTTTILVSLAWVLLAYSVYQASTRSLTEELWDPYAILGVDSGSTVAQVKSAFRKMARTHHPDKVAEADKEKATLKYTEMNKAYKVLTNEDARKIWEEFGNADGKQAAEYGIALPSWLVEKKNSFFVLGIYALIFGVGLPMWVARWWGGSKNFTKDKIMHETMNRFYMESNDKMTMKQIAELLCAAEEFRHIIPVTAADSNPYSKLTEKVKSELLKKTGEKFDKSKKFHVHLPYHFPTLTLLYAYLLRIKIDDLNLKAQQTLVIEKASRLISGILQIAISRNWLNVSLFTIDLGQCITQALHYSQPPICQLPFLDNPDCLKYLITKKRSVKLTRDYVLLSETEKTSILKELEKENFKLIDEVAEQYPLLRLTKAKFTVFGEKAIIPQSIVTLIVKFKLESKDEFITFEKNNSEVFLNNSDDPADEEEKPKHWWKTDNDQIVPVHAPYFPDEKKPIWWVILGNSKDNRLITVTKVVVNNQEGEARLQFQAPGQPGKMKFHVYVKSDSYVGCDGHVEIELHVQGFDASPLDDFEDDISEPDIDTLAGQMQAMKDMKSPKGEFDDSSDEEEDEPRGGHNEPHDHSDPNHHH</sequence>
<dbReference type="Pfam" id="PF02889">
    <property type="entry name" value="Sec63"/>
    <property type="match status" value="1"/>
</dbReference>
<feature type="domain" description="J" evidence="11">
    <location>
        <begin position="100"/>
        <end position="167"/>
    </location>
</feature>
<evidence type="ECO:0000259" key="11">
    <source>
        <dbReference type="PROSITE" id="PS50076"/>
    </source>
</evidence>
<dbReference type="CDD" id="cd06257">
    <property type="entry name" value="DnaJ"/>
    <property type="match status" value="1"/>
</dbReference>
<feature type="transmembrane region" description="Helical" evidence="10">
    <location>
        <begin position="12"/>
        <end position="30"/>
    </location>
</feature>
<organism evidence="12 13">
    <name type="scientific">Clydaea vesicula</name>
    <dbReference type="NCBI Taxonomy" id="447962"/>
    <lineage>
        <taxon>Eukaryota</taxon>
        <taxon>Fungi</taxon>
        <taxon>Fungi incertae sedis</taxon>
        <taxon>Chytridiomycota</taxon>
        <taxon>Chytridiomycota incertae sedis</taxon>
        <taxon>Chytridiomycetes</taxon>
        <taxon>Lobulomycetales</taxon>
        <taxon>Lobulomycetaceae</taxon>
        <taxon>Clydaea</taxon>
    </lineage>
</organism>
<protein>
    <submittedName>
        <fullName evidence="12">Secretory subunit</fullName>
    </submittedName>
</protein>
<evidence type="ECO:0000313" key="12">
    <source>
        <dbReference type="EMBL" id="KAJ3214679.1"/>
    </source>
</evidence>
<dbReference type="InterPro" id="IPR004179">
    <property type="entry name" value="Sec63-dom"/>
</dbReference>
<dbReference type="Pfam" id="PF00226">
    <property type="entry name" value="DnaJ"/>
    <property type="match status" value="1"/>
</dbReference>
<feature type="compositionally biased region" description="Acidic residues" evidence="9">
    <location>
        <begin position="628"/>
        <end position="637"/>
    </location>
</feature>
<feature type="region of interest" description="Disordered" evidence="9">
    <location>
        <begin position="602"/>
        <end position="655"/>
    </location>
</feature>
<feature type="transmembrane region" description="Helical" evidence="10">
    <location>
        <begin position="67"/>
        <end position="87"/>
    </location>
</feature>
<keyword evidence="5" id="KW-0653">Protein transport</keyword>
<name>A0AAD5TZW9_9FUNG</name>
<dbReference type="SUPFAM" id="SSF81296">
    <property type="entry name" value="E set domains"/>
    <property type="match status" value="1"/>
</dbReference>
<dbReference type="InterPro" id="IPR036869">
    <property type="entry name" value="J_dom_sf"/>
</dbReference>
<dbReference type="SMART" id="SM00973">
    <property type="entry name" value="Sec63"/>
    <property type="match status" value="1"/>
</dbReference>
<keyword evidence="4" id="KW-0256">Endoplasmic reticulum</keyword>
<dbReference type="GO" id="GO:0003723">
    <property type="term" value="F:RNA binding"/>
    <property type="evidence" value="ECO:0007669"/>
    <property type="project" value="TreeGrafter"/>
</dbReference>
<evidence type="ECO:0000256" key="3">
    <source>
        <dbReference type="ARBA" id="ARBA00022692"/>
    </source>
</evidence>
<keyword evidence="13" id="KW-1185">Reference proteome</keyword>
<proteinExistence type="predicted"/>
<dbReference type="SUPFAM" id="SSF46565">
    <property type="entry name" value="Chaperone J-domain"/>
    <property type="match status" value="1"/>
</dbReference>
<keyword evidence="7 10" id="KW-0472">Membrane</keyword>
<evidence type="ECO:0000256" key="5">
    <source>
        <dbReference type="ARBA" id="ARBA00022927"/>
    </source>
</evidence>
<evidence type="ECO:0000256" key="1">
    <source>
        <dbReference type="ARBA" id="ARBA00004477"/>
    </source>
</evidence>
<comment type="subcellular location">
    <subcellularLocation>
        <location evidence="1">Endoplasmic reticulum membrane</location>
        <topology evidence="1">Multi-pass membrane protein</topology>
    </subcellularLocation>
</comment>
<evidence type="ECO:0000256" key="8">
    <source>
        <dbReference type="ARBA" id="ARBA00023186"/>
    </source>
</evidence>
<dbReference type="SUPFAM" id="SSF158702">
    <property type="entry name" value="Sec63 N-terminal domain-like"/>
    <property type="match status" value="1"/>
</dbReference>
<keyword evidence="2" id="KW-0813">Transport</keyword>